<keyword evidence="3" id="KW-1185">Reference proteome</keyword>
<dbReference type="RefSeq" id="WP_267221170.1">
    <property type="nucleotide sequence ID" value="NZ_JAPCWC010000009.1"/>
</dbReference>
<gene>
    <name evidence="2" type="ORF">ACFFF8_21150</name>
</gene>
<name>A0ABV6SCV4_9SPHN</name>
<dbReference type="EMBL" id="JBHLTM010000081">
    <property type="protein sequence ID" value="MFC0687096.1"/>
    <property type="molecule type" value="Genomic_DNA"/>
</dbReference>
<evidence type="ECO:0000313" key="3">
    <source>
        <dbReference type="Proteomes" id="UP001589858"/>
    </source>
</evidence>
<feature type="region of interest" description="Disordered" evidence="1">
    <location>
        <begin position="33"/>
        <end position="91"/>
    </location>
</feature>
<sequence length="91" mass="9066">MAHRTSLTAGAVVAAAGAITLGALTGAVLPAGTDRASARADRPAPTHRGAAATAEPAQTQLPQTQLPQTHFAAPEVTAARQEPSARIPLAP</sequence>
<organism evidence="2 3">
    <name type="scientific">Novosphingobium clariflavum</name>
    <dbReference type="NCBI Taxonomy" id="2029884"/>
    <lineage>
        <taxon>Bacteria</taxon>
        <taxon>Pseudomonadati</taxon>
        <taxon>Pseudomonadota</taxon>
        <taxon>Alphaproteobacteria</taxon>
        <taxon>Sphingomonadales</taxon>
        <taxon>Sphingomonadaceae</taxon>
        <taxon>Novosphingobium</taxon>
    </lineage>
</organism>
<evidence type="ECO:0000313" key="2">
    <source>
        <dbReference type="EMBL" id="MFC0687096.1"/>
    </source>
</evidence>
<evidence type="ECO:0000256" key="1">
    <source>
        <dbReference type="SAM" id="MobiDB-lite"/>
    </source>
</evidence>
<protein>
    <submittedName>
        <fullName evidence="2">Uncharacterized protein</fullName>
    </submittedName>
</protein>
<comment type="caution">
    <text evidence="2">The sequence shown here is derived from an EMBL/GenBank/DDBJ whole genome shotgun (WGS) entry which is preliminary data.</text>
</comment>
<dbReference type="Proteomes" id="UP001589858">
    <property type="component" value="Unassembled WGS sequence"/>
</dbReference>
<proteinExistence type="predicted"/>
<feature type="compositionally biased region" description="Low complexity" evidence="1">
    <location>
        <begin position="50"/>
        <end position="69"/>
    </location>
</feature>
<reference evidence="2 3" key="1">
    <citation type="submission" date="2024-09" db="EMBL/GenBank/DDBJ databases">
        <authorList>
            <person name="Sun Q."/>
            <person name="Mori K."/>
        </authorList>
    </citation>
    <scope>NUCLEOTIDE SEQUENCE [LARGE SCALE GENOMIC DNA]</scope>
    <source>
        <strain evidence="2 3">CICC 11035S</strain>
    </source>
</reference>
<accession>A0ABV6SCV4</accession>